<keyword evidence="2" id="KW-1185">Reference proteome</keyword>
<dbReference type="Pfam" id="PF09996">
    <property type="entry name" value="DUF2237"/>
    <property type="match status" value="1"/>
</dbReference>
<dbReference type="Proteomes" id="UP000838100">
    <property type="component" value="Unassembled WGS sequence"/>
</dbReference>
<dbReference type="Gene3D" id="3.30.56.110">
    <property type="entry name" value="Protein of unknown function DUF2237"/>
    <property type="match status" value="1"/>
</dbReference>
<reference evidence="1" key="1">
    <citation type="submission" date="2021-12" db="EMBL/GenBank/DDBJ databases">
        <authorList>
            <person name="Rodrigo-Torres L."/>
            <person name="Arahal R. D."/>
            <person name="Lucena T."/>
        </authorList>
    </citation>
    <scope>NUCLEOTIDE SEQUENCE</scope>
    <source>
        <strain evidence="1">CECT 8267</strain>
    </source>
</reference>
<protein>
    <recommendedName>
        <fullName evidence="3">DUF2237 domain-containing protein</fullName>
    </recommendedName>
</protein>
<organism evidence="1 2">
    <name type="scientific">Sinobacterium norvegicum</name>
    <dbReference type="NCBI Taxonomy" id="1641715"/>
    <lineage>
        <taxon>Bacteria</taxon>
        <taxon>Pseudomonadati</taxon>
        <taxon>Pseudomonadota</taxon>
        <taxon>Gammaproteobacteria</taxon>
        <taxon>Cellvibrionales</taxon>
        <taxon>Spongiibacteraceae</taxon>
        <taxon>Sinobacterium</taxon>
    </lineage>
</organism>
<evidence type="ECO:0000313" key="2">
    <source>
        <dbReference type="Proteomes" id="UP000838100"/>
    </source>
</evidence>
<dbReference type="PANTHER" id="PTHR37466:SF1">
    <property type="entry name" value="SLR1628 PROTEIN"/>
    <property type="match status" value="1"/>
</dbReference>
<evidence type="ECO:0008006" key="3">
    <source>
        <dbReference type="Google" id="ProtNLM"/>
    </source>
</evidence>
<dbReference type="InterPro" id="IPR018714">
    <property type="entry name" value="DUF2237"/>
</dbReference>
<gene>
    <name evidence="1" type="ORF">SIN8267_00961</name>
</gene>
<dbReference type="PANTHER" id="PTHR37466">
    <property type="entry name" value="SLR1628 PROTEIN"/>
    <property type="match status" value="1"/>
</dbReference>
<sequence length="125" mass="13869">MEKEKSINVLGEALVSCCQDPVTGFFRDGSCNTCEEDVGSHTVCIAISQSFLEYSRFRGNDLSTPVPEHNFPGLKPGDSWCLCALRWLEAKDNNMAPRVHLQSTHKKALDIIPLALLKEYAADLN</sequence>
<evidence type="ECO:0000313" key="1">
    <source>
        <dbReference type="EMBL" id="CAH0990861.1"/>
    </source>
</evidence>
<accession>A0ABM9AD29</accession>
<dbReference type="RefSeq" id="WP_237443529.1">
    <property type="nucleotide sequence ID" value="NZ_CAKLPX010000001.1"/>
</dbReference>
<name>A0ABM9AD29_9GAMM</name>
<comment type="caution">
    <text evidence="1">The sequence shown here is derived from an EMBL/GenBank/DDBJ whole genome shotgun (WGS) entry which is preliminary data.</text>
</comment>
<dbReference type="EMBL" id="CAKLPX010000001">
    <property type="protein sequence ID" value="CAH0990861.1"/>
    <property type="molecule type" value="Genomic_DNA"/>
</dbReference>
<proteinExistence type="predicted"/>